<gene>
    <name evidence="15" type="primary">EOG090X0BIY</name>
</gene>
<keyword evidence="5" id="KW-0328">Glycosyltransferase</keyword>
<dbReference type="CDD" id="cd04188">
    <property type="entry name" value="DPG_synthase"/>
    <property type="match status" value="1"/>
</dbReference>
<evidence type="ECO:0000313" key="15">
    <source>
        <dbReference type="EMBL" id="CAG4645746.1"/>
    </source>
</evidence>
<dbReference type="Gene3D" id="3.90.550.10">
    <property type="entry name" value="Spore Coat Polysaccharide Biosynthesis Protein SpsA, Chain A"/>
    <property type="match status" value="1"/>
</dbReference>
<dbReference type="InterPro" id="IPR035518">
    <property type="entry name" value="DPG_synthase"/>
</dbReference>
<dbReference type="FunFam" id="3.90.550.10:FF:000068">
    <property type="entry name" value="ALG5, dolichyl-phosphate beta-glucosyltransferase"/>
    <property type="match status" value="1"/>
</dbReference>
<evidence type="ECO:0000256" key="2">
    <source>
        <dbReference type="ARBA" id="ARBA00004922"/>
    </source>
</evidence>
<accession>A0A9N6WUT5</accession>
<evidence type="ECO:0000256" key="13">
    <source>
        <dbReference type="ARBA" id="ARBA00070518"/>
    </source>
</evidence>
<keyword evidence="9" id="KW-0735">Signal-anchor</keyword>
<keyword evidence="11" id="KW-0472">Membrane</keyword>
<dbReference type="EC" id="2.4.1.117" evidence="4"/>
<dbReference type="InterPro" id="IPR029044">
    <property type="entry name" value="Nucleotide-diphossugar_trans"/>
</dbReference>
<evidence type="ECO:0000256" key="11">
    <source>
        <dbReference type="ARBA" id="ARBA00023136"/>
    </source>
</evidence>
<keyword evidence="8" id="KW-0256">Endoplasmic reticulum</keyword>
<dbReference type="Pfam" id="PF00535">
    <property type="entry name" value="Glycos_transf_2"/>
    <property type="match status" value="1"/>
</dbReference>
<evidence type="ECO:0000256" key="6">
    <source>
        <dbReference type="ARBA" id="ARBA00022679"/>
    </source>
</evidence>
<evidence type="ECO:0000256" key="1">
    <source>
        <dbReference type="ARBA" id="ARBA00004389"/>
    </source>
</evidence>
<dbReference type="GO" id="GO:0006487">
    <property type="term" value="P:protein N-linked glycosylation"/>
    <property type="evidence" value="ECO:0007669"/>
    <property type="project" value="TreeGrafter"/>
</dbReference>
<organism evidence="15">
    <name type="scientific">Lynceus sp. MCZ IZ 141354</name>
    <dbReference type="NCBI Taxonomy" id="1930659"/>
    <lineage>
        <taxon>Eukaryota</taxon>
        <taxon>Metazoa</taxon>
        <taxon>Ecdysozoa</taxon>
        <taxon>Arthropoda</taxon>
        <taxon>Crustacea</taxon>
        <taxon>Branchiopoda</taxon>
        <taxon>Diplostraca</taxon>
        <taxon>Laevicaudata</taxon>
        <taxon>Lynceidae</taxon>
        <taxon>Lynceus</taxon>
    </lineage>
</organism>
<comment type="subcellular location">
    <subcellularLocation>
        <location evidence="1">Endoplasmic reticulum membrane</location>
        <topology evidence="1">Single-pass membrane protein</topology>
    </subcellularLocation>
</comment>
<evidence type="ECO:0000256" key="3">
    <source>
        <dbReference type="ARBA" id="ARBA00006739"/>
    </source>
</evidence>
<dbReference type="GO" id="GO:0005789">
    <property type="term" value="C:endoplasmic reticulum membrane"/>
    <property type="evidence" value="ECO:0007669"/>
    <property type="project" value="UniProtKB-SubCell"/>
</dbReference>
<proteinExistence type="inferred from homology"/>
<dbReference type="AlphaFoldDB" id="A0A9N6WUT5"/>
<feature type="domain" description="Glycosyltransferase 2-like" evidence="14">
    <location>
        <begin position="62"/>
        <end position="175"/>
    </location>
</feature>
<reference evidence="15" key="1">
    <citation type="submission" date="2021-04" db="EMBL/GenBank/DDBJ databases">
        <authorList>
            <person name="Cornetti L."/>
        </authorList>
    </citation>
    <scope>NUCLEOTIDE SEQUENCE</scope>
</reference>
<keyword evidence="10" id="KW-1133">Transmembrane helix</keyword>
<keyword evidence="6" id="KW-0808">Transferase</keyword>
<name>A0A9N6WUT5_9CRUS</name>
<evidence type="ECO:0000256" key="8">
    <source>
        <dbReference type="ARBA" id="ARBA00022824"/>
    </source>
</evidence>
<evidence type="ECO:0000256" key="10">
    <source>
        <dbReference type="ARBA" id="ARBA00022989"/>
    </source>
</evidence>
<protein>
    <recommendedName>
        <fullName evidence="13">Dolichyl-phosphate beta-glucosyltransferase</fullName>
        <ecNumber evidence="4">2.4.1.117</ecNumber>
    </recommendedName>
</protein>
<evidence type="ECO:0000256" key="9">
    <source>
        <dbReference type="ARBA" id="ARBA00022968"/>
    </source>
</evidence>
<comment type="similarity">
    <text evidence="3">Belongs to the glycosyltransferase 2 family.</text>
</comment>
<dbReference type="PANTHER" id="PTHR10859:SF91">
    <property type="entry name" value="DOLICHYL-PHOSPHATE BETA-GLUCOSYLTRANSFERASE"/>
    <property type="match status" value="1"/>
</dbReference>
<evidence type="ECO:0000259" key="14">
    <source>
        <dbReference type="Pfam" id="PF00535"/>
    </source>
</evidence>
<evidence type="ECO:0000256" key="4">
    <source>
        <dbReference type="ARBA" id="ARBA00012583"/>
    </source>
</evidence>
<dbReference type="SUPFAM" id="SSF53448">
    <property type="entry name" value="Nucleotide-diphospho-sugar transferases"/>
    <property type="match status" value="1"/>
</dbReference>
<evidence type="ECO:0000256" key="7">
    <source>
        <dbReference type="ARBA" id="ARBA00022692"/>
    </source>
</evidence>
<evidence type="ECO:0000256" key="5">
    <source>
        <dbReference type="ARBA" id="ARBA00022676"/>
    </source>
</evidence>
<dbReference type="GO" id="GO:0004581">
    <property type="term" value="F:dolichyl-phosphate beta-glucosyltransferase activity"/>
    <property type="evidence" value="ECO:0007669"/>
    <property type="project" value="UniProtKB-EC"/>
</dbReference>
<evidence type="ECO:0000256" key="12">
    <source>
        <dbReference type="ARBA" id="ARBA00045097"/>
    </source>
</evidence>
<sequence length="321" mass="36473">MLVLIAAAISLCVLALLVWLCMFSSPYARVIRFEDEIYYLNPANGEKEKLPSLDETSSLQLSVIVPAYNEETRLPTMLDECLEFLDKRRKNQPTKTYEVIVVDDGSKDNTCETALKYSAKYGAEKVRVLKLVENRGKGGAVRLGILSSRGSLLLFADADGATTFEDLTKLESEIQSMTKGKNEEKSLAIVCGSRAHLEKESMATRSLFRTFLMKGFHMLVWLFAVRTVRDTQCGFKLLTRQAARDCFPSLHIERWAFDVEMLYIAELLNIPLGEVAVRWTEVDGSKMVPVWSWLQMGRDLVLIWARYTFGAWRLVSHNKVH</sequence>
<dbReference type="PANTHER" id="PTHR10859">
    <property type="entry name" value="GLYCOSYL TRANSFERASE"/>
    <property type="match status" value="1"/>
</dbReference>
<comment type="pathway">
    <text evidence="2">Protein modification; protein glycosylation.</text>
</comment>
<comment type="catalytic activity">
    <reaction evidence="12">
        <text>a di-trans,poly-cis-dolichyl phosphate + UDP-alpha-D-glucose = a di-trans,poly-cis-dolichyl beta-D-glucosyl phosphate + UDP</text>
        <dbReference type="Rhea" id="RHEA:15401"/>
        <dbReference type="Rhea" id="RHEA-COMP:19498"/>
        <dbReference type="Rhea" id="RHEA-COMP:19502"/>
        <dbReference type="ChEBI" id="CHEBI:57525"/>
        <dbReference type="ChEBI" id="CHEBI:57683"/>
        <dbReference type="ChEBI" id="CHEBI:58223"/>
        <dbReference type="ChEBI" id="CHEBI:58885"/>
        <dbReference type="EC" id="2.4.1.117"/>
    </reaction>
    <physiologicalReaction direction="left-to-right" evidence="12">
        <dbReference type="Rhea" id="RHEA:15402"/>
    </physiologicalReaction>
</comment>
<keyword evidence="7" id="KW-0812">Transmembrane</keyword>
<dbReference type="InterPro" id="IPR001173">
    <property type="entry name" value="Glyco_trans_2-like"/>
</dbReference>
<dbReference type="EMBL" id="OC989091">
    <property type="protein sequence ID" value="CAG4645746.1"/>
    <property type="molecule type" value="Genomic_DNA"/>
</dbReference>